<dbReference type="Pfam" id="PF02486">
    <property type="entry name" value="Rep_trans"/>
    <property type="match status" value="1"/>
</dbReference>
<dbReference type="EMBL" id="AF055890">
    <property type="protein sequence ID" value="AAC24224.1"/>
    <property type="molecule type" value="Genomic_DNA"/>
</dbReference>
<organism evidence="2">
    <name type="scientific">Vibrio cholerae 569B</name>
    <dbReference type="NCBI Taxonomy" id="44104"/>
    <lineage>
        <taxon>Bacteria</taxon>
        <taxon>Pseudomonadati</taxon>
        <taxon>Pseudomonadota</taxon>
        <taxon>Gammaproteobacteria</taxon>
        <taxon>Vibrionales</taxon>
        <taxon>Vibrionaceae</taxon>
        <taxon>Vibrio</taxon>
    </lineage>
</organism>
<proteinExistence type="predicted"/>
<gene>
    <name evidence="2" type="primary">rstA</name>
</gene>
<protein>
    <submittedName>
        <fullName evidence="2">RstA</fullName>
    </submittedName>
</protein>
<evidence type="ECO:0000259" key="1">
    <source>
        <dbReference type="Pfam" id="PF02486"/>
    </source>
</evidence>
<feature type="domain" description="Replication initiation protein-like C-terminal" evidence="1">
    <location>
        <begin position="166"/>
        <end position="325"/>
    </location>
</feature>
<dbReference type="AlphaFoldDB" id="O85265"/>
<evidence type="ECO:0000313" key="2">
    <source>
        <dbReference type="EMBL" id="AAC24224.1"/>
    </source>
</evidence>
<sequence length="360" mass="41454">MKKQIFTLDELQLDTNASPFVFVDYLAWSVPYASFRHAHKSDLSSLIWAPLPKPDYRMARTPEQKEKLIELYKQKWNVAMMERLEVFCLHVLGLRMSPWRDKGLYGYENSCHLMSKYSNKHVGFVALGGNRNTCYFQIEGVGCRTVLEHTSLFRLHWWLDLLGCSRLSRIDLAVDDFHGLFGRGEYAKKAYSDDAFRTARAGRAPNGGERLVSEPNGKIINESFEVGSRESRIYWRIYNKAAQLGLDMHWFRNEVELKDMPIDVLLNIEGYFAGLCAYSASIINSLPVKVVTKKRQVALDIHSRIKWARRQVGKTLFDISKHFGGDLERVFGALISKEIHDDSLNLPDSYMKLIDEIMGD</sequence>
<dbReference type="InterPro" id="IPR003491">
    <property type="entry name" value="REP-like_C"/>
</dbReference>
<reference evidence="2" key="1">
    <citation type="journal article" date="1998" name="Proc. Natl. Acad. Sci. U.S.A.">
        <title>CTXphi immunity: application in the development of cholera vaccines.</title>
        <authorList>
            <person name="Kimsey H.H."/>
            <person name="Waldor M.K."/>
        </authorList>
    </citation>
    <scope>NUCLEOTIDE SEQUENCE</scope>
    <source>
        <strain evidence="2">569B</strain>
    </source>
</reference>
<name>O85265_VIBCL</name>
<accession>O85265</accession>